<dbReference type="SUPFAM" id="SSF48403">
    <property type="entry name" value="Ankyrin repeat"/>
    <property type="match status" value="1"/>
</dbReference>
<feature type="repeat" description="ANK" evidence="3">
    <location>
        <begin position="18"/>
        <end position="38"/>
    </location>
</feature>
<dbReference type="Gene3D" id="1.25.40.20">
    <property type="entry name" value="Ankyrin repeat-containing domain"/>
    <property type="match status" value="1"/>
</dbReference>
<dbReference type="Pfam" id="PF12796">
    <property type="entry name" value="Ank_2"/>
    <property type="match status" value="1"/>
</dbReference>
<dbReference type="PANTHER" id="PTHR24198:SF185">
    <property type="entry name" value="ANKYRIN-3"/>
    <property type="match status" value="1"/>
</dbReference>
<name>A0AAE0K5D1_9PEZI</name>
<proteinExistence type="predicted"/>
<dbReference type="Proteomes" id="UP001285441">
    <property type="component" value="Unassembled WGS sequence"/>
</dbReference>
<evidence type="ECO:0000313" key="5">
    <source>
        <dbReference type="Proteomes" id="UP001285441"/>
    </source>
</evidence>
<keyword evidence="2 3" id="KW-0040">ANK repeat</keyword>
<dbReference type="PROSITE" id="PS50297">
    <property type="entry name" value="ANK_REP_REGION"/>
    <property type="match status" value="1"/>
</dbReference>
<dbReference type="EMBL" id="JAULSW010000009">
    <property type="protein sequence ID" value="KAK3369932.1"/>
    <property type="molecule type" value="Genomic_DNA"/>
</dbReference>
<gene>
    <name evidence="4" type="ORF">B0H63DRAFT_304512</name>
</gene>
<sequence>MDELFGQQTLVPNATNKAGKSPLHLAAAMGQLEVVKRLRNEPSTNLMAKDNNGRLALHDAIENGNVIGALLGNHIKAMLEKEDMRGRTALQYVHADGKSALQLVSEAGQPGKFLVLLRHEEFDNGLDLIIRDFAQRPRHFLDSLYEFGAILTYAMVENLPMASKTLLERANEMKLDMRSKDGVLSFT</sequence>
<dbReference type="GO" id="GO:0005737">
    <property type="term" value="C:cytoplasm"/>
    <property type="evidence" value="ECO:0007669"/>
    <property type="project" value="TreeGrafter"/>
</dbReference>
<keyword evidence="1" id="KW-0677">Repeat</keyword>
<dbReference type="PROSITE" id="PS50088">
    <property type="entry name" value="ANK_REPEAT"/>
    <property type="match status" value="1"/>
</dbReference>
<evidence type="ECO:0000256" key="1">
    <source>
        <dbReference type="ARBA" id="ARBA00022737"/>
    </source>
</evidence>
<evidence type="ECO:0000256" key="2">
    <source>
        <dbReference type="ARBA" id="ARBA00023043"/>
    </source>
</evidence>
<comment type="caution">
    <text evidence="4">The sequence shown here is derived from an EMBL/GenBank/DDBJ whole genome shotgun (WGS) entry which is preliminary data.</text>
</comment>
<evidence type="ECO:0000256" key="3">
    <source>
        <dbReference type="PROSITE-ProRule" id="PRU00023"/>
    </source>
</evidence>
<dbReference type="InterPro" id="IPR036770">
    <property type="entry name" value="Ankyrin_rpt-contain_sf"/>
</dbReference>
<dbReference type="PANTHER" id="PTHR24198">
    <property type="entry name" value="ANKYRIN REPEAT AND PROTEIN KINASE DOMAIN-CONTAINING PROTEIN"/>
    <property type="match status" value="1"/>
</dbReference>
<protein>
    <submittedName>
        <fullName evidence="4">Uncharacterized protein</fullName>
    </submittedName>
</protein>
<evidence type="ECO:0000313" key="4">
    <source>
        <dbReference type="EMBL" id="KAK3369932.1"/>
    </source>
</evidence>
<dbReference type="AlphaFoldDB" id="A0AAE0K5D1"/>
<accession>A0AAE0K5D1</accession>
<dbReference type="InterPro" id="IPR002110">
    <property type="entry name" value="Ankyrin_rpt"/>
</dbReference>
<organism evidence="4 5">
    <name type="scientific">Podospora didyma</name>
    <dbReference type="NCBI Taxonomy" id="330526"/>
    <lineage>
        <taxon>Eukaryota</taxon>
        <taxon>Fungi</taxon>
        <taxon>Dikarya</taxon>
        <taxon>Ascomycota</taxon>
        <taxon>Pezizomycotina</taxon>
        <taxon>Sordariomycetes</taxon>
        <taxon>Sordariomycetidae</taxon>
        <taxon>Sordariales</taxon>
        <taxon>Podosporaceae</taxon>
        <taxon>Podospora</taxon>
    </lineage>
</organism>
<reference evidence="4" key="2">
    <citation type="submission" date="2023-06" db="EMBL/GenBank/DDBJ databases">
        <authorList>
            <consortium name="Lawrence Berkeley National Laboratory"/>
            <person name="Haridas S."/>
            <person name="Hensen N."/>
            <person name="Bonometti L."/>
            <person name="Westerberg I."/>
            <person name="Brannstrom I.O."/>
            <person name="Guillou S."/>
            <person name="Cros-Aarteil S."/>
            <person name="Calhoun S."/>
            <person name="Kuo A."/>
            <person name="Mondo S."/>
            <person name="Pangilinan J."/>
            <person name="Riley R."/>
            <person name="LaButti K."/>
            <person name="Andreopoulos B."/>
            <person name="Lipzen A."/>
            <person name="Chen C."/>
            <person name="Yanf M."/>
            <person name="Daum C."/>
            <person name="Ng V."/>
            <person name="Clum A."/>
            <person name="Steindorff A."/>
            <person name="Ohm R."/>
            <person name="Martin F."/>
            <person name="Silar P."/>
            <person name="Natvig D."/>
            <person name="Lalanne C."/>
            <person name="Gautier V."/>
            <person name="Ament-velasquez S.L."/>
            <person name="Kruys A."/>
            <person name="Hutchinson M.I."/>
            <person name="Powell A.J."/>
            <person name="Barry K."/>
            <person name="Miller A.N."/>
            <person name="Grigoriev I.V."/>
            <person name="Debuchy R."/>
            <person name="Gladieux P."/>
            <person name="Thoren M.H."/>
            <person name="Johannesson H."/>
        </authorList>
    </citation>
    <scope>NUCLEOTIDE SEQUENCE</scope>
    <source>
        <strain evidence="4">CBS 232.78</strain>
    </source>
</reference>
<reference evidence="4" key="1">
    <citation type="journal article" date="2023" name="Mol. Phylogenet. Evol.">
        <title>Genome-scale phylogeny and comparative genomics of the fungal order Sordariales.</title>
        <authorList>
            <person name="Hensen N."/>
            <person name="Bonometti L."/>
            <person name="Westerberg I."/>
            <person name="Brannstrom I.O."/>
            <person name="Guillou S."/>
            <person name="Cros-Aarteil S."/>
            <person name="Calhoun S."/>
            <person name="Haridas S."/>
            <person name="Kuo A."/>
            <person name="Mondo S."/>
            <person name="Pangilinan J."/>
            <person name="Riley R."/>
            <person name="LaButti K."/>
            <person name="Andreopoulos B."/>
            <person name="Lipzen A."/>
            <person name="Chen C."/>
            <person name="Yan M."/>
            <person name="Daum C."/>
            <person name="Ng V."/>
            <person name="Clum A."/>
            <person name="Steindorff A."/>
            <person name="Ohm R.A."/>
            <person name="Martin F."/>
            <person name="Silar P."/>
            <person name="Natvig D.O."/>
            <person name="Lalanne C."/>
            <person name="Gautier V."/>
            <person name="Ament-Velasquez S.L."/>
            <person name="Kruys A."/>
            <person name="Hutchinson M.I."/>
            <person name="Powell A.J."/>
            <person name="Barry K."/>
            <person name="Miller A.N."/>
            <person name="Grigoriev I.V."/>
            <person name="Debuchy R."/>
            <person name="Gladieux P."/>
            <person name="Hiltunen Thoren M."/>
            <person name="Johannesson H."/>
        </authorList>
    </citation>
    <scope>NUCLEOTIDE SEQUENCE</scope>
    <source>
        <strain evidence="4">CBS 232.78</strain>
    </source>
</reference>
<keyword evidence="5" id="KW-1185">Reference proteome</keyword>